<dbReference type="Proteomes" id="UP001187192">
    <property type="component" value="Unassembled WGS sequence"/>
</dbReference>
<dbReference type="EMBL" id="BTGU01000035">
    <property type="protein sequence ID" value="GMN50962.1"/>
    <property type="molecule type" value="Genomic_DNA"/>
</dbReference>
<evidence type="ECO:0000313" key="2">
    <source>
        <dbReference type="Proteomes" id="UP001187192"/>
    </source>
</evidence>
<name>A0AA88AHP8_FICCA</name>
<sequence length="64" mass="6670">MGVASVGGAATSHVSDITCKGLTVRVGNIVPRYYLTRGFVVGSDYAINSSHDSEAGDEIVELLL</sequence>
<proteinExistence type="predicted"/>
<gene>
    <name evidence="1" type="ORF">TIFTF001_020140</name>
</gene>
<reference evidence="1" key="1">
    <citation type="submission" date="2023-07" db="EMBL/GenBank/DDBJ databases">
        <title>draft genome sequence of fig (Ficus carica).</title>
        <authorList>
            <person name="Takahashi T."/>
            <person name="Nishimura K."/>
        </authorList>
    </citation>
    <scope>NUCLEOTIDE SEQUENCE</scope>
</reference>
<accession>A0AA88AHP8</accession>
<dbReference type="AlphaFoldDB" id="A0AA88AHP8"/>
<keyword evidence="2" id="KW-1185">Reference proteome</keyword>
<comment type="caution">
    <text evidence="1">The sequence shown here is derived from an EMBL/GenBank/DDBJ whole genome shotgun (WGS) entry which is preliminary data.</text>
</comment>
<organism evidence="1 2">
    <name type="scientific">Ficus carica</name>
    <name type="common">Common fig</name>
    <dbReference type="NCBI Taxonomy" id="3494"/>
    <lineage>
        <taxon>Eukaryota</taxon>
        <taxon>Viridiplantae</taxon>
        <taxon>Streptophyta</taxon>
        <taxon>Embryophyta</taxon>
        <taxon>Tracheophyta</taxon>
        <taxon>Spermatophyta</taxon>
        <taxon>Magnoliopsida</taxon>
        <taxon>eudicotyledons</taxon>
        <taxon>Gunneridae</taxon>
        <taxon>Pentapetalae</taxon>
        <taxon>rosids</taxon>
        <taxon>fabids</taxon>
        <taxon>Rosales</taxon>
        <taxon>Moraceae</taxon>
        <taxon>Ficeae</taxon>
        <taxon>Ficus</taxon>
    </lineage>
</organism>
<evidence type="ECO:0000313" key="1">
    <source>
        <dbReference type="EMBL" id="GMN50962.1"/>
    </source>
</evidence>
<protein>
    <submittedName>
        <fullName evidence="1">Uncharacterized protein</fullName>
    </submittedName>
</protein>